<keyword evidence="6" id="KW-1185">Reference proteome</keyword>
<protein>
    <recommendedName>
        <fullName evidence="4">HTH gntR-type domain-containing protein</fullName>
    </recommendedName>
</protein>
<dbReference type="InterPro" id="IPR028082">
    <property type="entry name" value="Peripla_BP_I"/>
</dbReference>
<gene>
    <name evidence="5" type="ORF">AW736_05780</name>
</gene>
<dbReference type="Gene3D" id="3.40.50.2300">
    <property type="match status" value="2"/>
</dbReference>
<evidence type="ECO:0000313" key="6">
    <source>
        <dbReference type="Proteomes" id="UP000078486"/>
    </source>
</evidence>
<proteinExistence type="predicted"/>
<evidence type="ECO:0000259" key="4">
    <source>
        <dbReference type="PROSITE" id="PS50949"/>
    </source>
</evidence>
<dbReference type="InterPro" id="IPR036388">
    <property type="entry name" value="WH-like_DNA-bd_sf"/>
</dbReference>
<dbReference type="SUPFAM" id="SSF53822">
    <property type="entry name" value="Periplasmic binding protein-like I"/>
    <property type="match status" value="1"/>
</dbReference>
<dbReference type="GO" id="GO:0000976">
    <property type="term" value="F:transcription cis-regulatory region binding"/>
    <property type="evidence" value="ECO:0007669"/>
    <property type="project" value="TreeGrafter"/>
</dbReference>
<dbReference type="SUPFAM" id="SSF46785">
    <property type="entry name" value="Winged helix' DNA-binding domain"/>
    <property type="match status" value="1"/>
</dbReference>
<evidence type="ECO:0000313" key="5">
    <source>
        <dbReference type="EMBL" id="OAM90878.1"/>
    </source>
</evidence>
<dbReference type="PROSITE" id="PS50949">
    <property type="entry name" value="HTH_GNTR"/>
    <property type="match status" value="1"/>
</dbReference>
<organism evidence="5 6">
    <name type="scientific">Termitidicoccus mucosus</name>
    <dbReference type="NCBI Taxonomy" id="1184151"/>
    <lineage>
        <taxon>Bacteria</taxon>
        <taxon>Pseudomonadati</taxon>
        <taxon>Verrucomicrobiota</taxon>
        <taxon>Opitutia</taxon>
        <taxon>Opitutales</taxon>
        <taxon>Opitutaceae</taxon>
        <taxon>Termitidicoccus</taxon>
    </lineage>
</organism>
<dbReference type="AlphaFoldDB" id="A0A178IM78"/>
<reference evidence="5 6" key="1">
    <citation type="submission" date="2016-01" db="EMBL/GenBank/DDBJ databases">
        <title>High potential of lignocellulose degradation of a new Verrucomicrobia species.</title>
        <authorList>
            <person name="Wang Y."/>
            <person name="Shi Y."/>
            <person name="Qiu Z."/>
            <person name="Liu S."/>
            <person name="Yang H."/>
        </authorList>
    </citation>
    <scope>NUCLEOTIDE SEQUENCE [LARGE SCALE GENOMIC DNA]</scope>
    <source>
        <strain evidence="5 6">TSB47</strain>
    </source>
</reference>
<dbReference type="InterPro" id="IPR000524">
    <property type="entry name" value="Tscrpt_reg_HTH_GntR"/>
</dbReference>
<dbReference type="Gene3D" id="1.10.10.10">
    <property type="entry name" value="Winged helix-like DNA-binding domain superfamily/Winged helix DNA-binding domain"/>
    <property type="match status" value="1"/>
</dbReference>
<feature type="domain" description="HTH gntR-type" evidence="4">
    <location>
        <begin position="1"/>
        <end position="47"/>
    </location>
</feature>
<dbReference type="InterPro" id="IPR036390">
    <property type="entry name" value="WH_DNA-bd_sf"/>
</dbReference>
<accession>A0A178IM78</accession>
<dbReference type="PANTHER" id="PTHR30146:SF155">
    <property type="entry name" value="ALANINE RACEMASE"/>
    <property type="match status" value="1"/>
</dbReference>
<sequence>MEWLPGERVLAEILQVSRRTLSAAIILLNKENIVRSEKGRGNRIVKRMQPMCPEMHAGHKVGLLIPDPLGLMRPGTALWVNDLRSKLSEEGGVLTTFHGAKYFSKHPAGALGRLVECNPQSCWVIARSSLETQRWFAEQKVPCVLAGTSHPEVNLPDIDTDHWALCFHAANTILGKGHRKVVLLLTESPRYMASEQDAEAGFRDAFKRRPHDGAEPIIVYHKRGADNLLRVLRQLFSSPPLPTAIITTHGMDYLTVISFMAQRKFYIPSQVSVISRNDDTFLDALVPTPTRYRYGSDSQFYAGKLYKIITHIIGNTPLPQRHVRIEPKFIKGESVANAPAV</sequence>
<dbReference type="InterPro" id="IPR046335">
    <property type="entry name" value="LacI/GalR-like_sensor"/>
</dbReference>
<dbReference type="PANTHER" id="PTHR30146">
    <property type="entry name" value="LACI-RELATED TRANSCRIPTIONAL REPRESSOR"/>
    <property type="match status" value="1"/>
</dbReference>
<comment type="caution">
    <text evidence="5">The sequence shown here is derived from an EMBL/GenBank/DDBJ whole genome shotgun (WGS) entry which is preliminary data.</text>
</comment>
<dbReference type="Pfam" id="PF00392">
    <property type="entry name" value="GntR"/>
    <property type="match status" value="1"/>
</dbReference>
<name>A0A178IM78_9BACT</name>
<dbReference type="GO" id="GO:0003700">
    <property type="term" value="F:DNA-binding transcription factor activity"/>
    <property type="evidence" value="ECO:0007669"/>
    <property type="project" value="InterPro"/>
</dbReference>
<keyword evidence="2" id="KW-0238">DNA-binding</keyword>
<dbReference type="Proteomes" id="UP000078486">
    <property type="component" value="Unassembled WGS sequence"/>
</dbReference>
<evidence type="ECO:0000256" key="1">
    <source>
        <dbReference type="ARBA" id="ARBA00023015"/>
    </source>
</evidence>
<dbReference type="Pfam" id="PF13377">
    <property type="entry name" value="Peripla_BP_3"/>
    <property type="match status" value="1"/>
</dbReference>
<keyword evidence="3" id="KW-0804">Transcription</keyword>
<dbReference type="EMBL" id="LRRQ01000045">
    <property type="protein sequence ID" value="OAM90878.1"/>
    <property type="molecule type" value="Genomic_DNA"/>
</dbReference>
<evidence type="ECO:0000256" key="2">
    <source>
        <dbReference type="ARBA" id="ARBA00023125"/>
    </source>
</evidence>
<dbReference type="STRING" id="1184151.AW736_05780"/>
<evidence type="ECO:0000256" key="3">
    <source>
        <dbReference type="ARBA" id="ARBA00023163"/>
    </source>
</evidence>
<keyword evidence="1" id="KW-0805">Transcription regulation</keyword>